<dbReference type="PROSITE" id="PS50994">
    <property type="entry name" value="INTEGRASE"/>
    <property type="match status" value="1"/>
</dbReference>
<dbReference type="GO" id="GO:0004519">
    <property type="term" value="F:endonuclease activity"/>
    <property type="evidence" value="ECO:0007669"/>
    <property type="project" value="UniProtKB-KW"/>
</dbReference>
<comment type="caution">
    <text evidence="12">The sequence shown here is derived from an EMBL/GenBank/DDBJ whole genome shotgun (WGS) entry which is preliminary data.</text>
</comment>
<evidence type="ECO:0000256" key="5">
    <source>
        <dbReference type="ARBA" id="ARBA00022759"/>
    </source>
</evidence>
<dbReference type="FunFam" id="3.30.70.270:FF:000020">
    <property type="entry name" value="Transposon Tf2-6 polyprotein-like Protein"/>
    <property type="match status" value="1"/>
</dbReference>
<evidence type="ECO:0000259" key="10">
    <source>
        <dbReference type="PROSITE" id="PS50878"/>
    </source>
</evidence>
<feature type="domain" description="Reverse transcriptase" evidence="10">
    <location>
        <begin position="808"/>
        <end position="987"/>
    </location>
</feature>
<dbReference type="FunFam" id="3.30.420.10:FF:000032">
    <property type="entry name" value="Retrovirus-related Pol polyprotein from transposon 297-like Protein"/>
    <property type="match status" value="1"/>
</dbReference>
<keyword evidence="2" id="KW-0808">Transferase</keyword>
<dbReference type="Pfam" id="PF13650">
    <property type="entry name" value="Asp_protease_2"/>
    <property type="match status" value="1"/>
</dbReference>
<dbReference type="FunFam" id="3.10.20.370:FF:000001">
    <property type="entry name" value="Retrovirus-related Pol polyprotein from transposon 17.6-like protein"/>
    <property type="match status" value="1"/>
</dbReference>
<sequence>MDHTKCLKKVEDFFCPSGVPTSNYGVVVRYLLSDSESRDLYLVGQARANSFEELKRGLLDTYCPENQNIKQCVDEVAKLRRRKGVSERDLVALFAGATTAAHWPYETRERRCHAAFGGSVALRDEEPSCGCLVYHRRDCPQLRVRKRTAERRTMATINSPNGSVVAVTVIAKRVWDKATSGRKFHGAARPMQLGDGDLLLGVPLPLTMMYDKDHQRPPSLLHNKKKAQMTVRDIRPIAIAIRLTEEMQHLELDDAYRCNWGIWFNIFRLMRTEDIMRLAYASREINAMAQSYFKAFFMADATSEKSQMDNVQATVLGLSLPSSFEDGDFKRWLLHFEVCAEANGWSDTIKAKKLPTFLKGDALIIFLDCPSAVKSNYKLLIGALKSKLNPKASQVAAFDEFQKATLMTGESMRSFAHRLQLLLDRACVTEDKMTNTTLLLRRFISGLPKNYSRQLMTGAEITSLDEAVDRAQLLASVDGQLDTQTMATTHEMSALMEEMKRKIDNLADRIDQTAIHNQAQGAAIRRQENRSPSTQLPFWKAFKLDRPRRSGPPSWATELKGPSFRHSQQPSSSPSHWVGATQCNGPACNCYGVVGGYRARILFDSGSTISLICKNLLSLINCDKKISACDVVLLTASGEEVNPRNLVTLPLQLGSFDGRHNFVVMDSLLTDVILGTDFMTKYGICIDLGGRKIFGPSLGEIHILADNPAQSCVVGNESDNENSYHDDETCICAIPNSKRQSQHLDLPSCAEKYQNIVSSFKNIFRTTPGLTSVIEHRIWTVGSPVKVPPRRVPEAFRADIEKQLQEMLKQGIIEPSNSPWMAPAVYTPKKSGEVRICVDYRELNKKTRKDAYPLPLPDDIFDKVRGAAVFSTLDMQSGFWQIPVNVNDKEKTAFSPGPGMGLFQFTRMPFGLTGAPSTFQRAMDSLLKDLPFAVAYLDDIIIFSPDSTTHGTHLEAVFTQLHNAGLTLKGSKCKIGVSEVRYLGHVFSAKGIAPCPSKTAAVKSWPAPADKTSLKRFLGLTSYYRRFMESYATIAAPLYELLKDDAPFIWTENSQAAFDRLKNCLTSAPTLCAPNFADSFQVITDASGTGLGAILEQRGRVIAFASRSLRKSERNYSAIEKECLAIIFALKTFRHYLLGRSFTILSDHAPLQWLAAQKMDGRLARWALSLQEYDYDIKYRPGSSNGNADALSRSTVNLCALAIQPDIPMNVIRQEQQRDPALRAIAEALKNDLPFPSTIEAHRRLRQVRHQLHLNNGVIVRTVKPRYATETAEVILVPTSLRQRFLYAAHDAPAAGHFGVSKTLARLGSVAYWPNMAKDVAEYCRTCDKCQQSKPPAPTPAPLQPFPIGRPWERVSIDILEIPMSRHGNKYLLVVQDSFTKWLEALPMKDQTATTVARKLTTVFCRFGIPETLHSDQGATFESETLRLLLNNFGIKKTRTTPYHPQSDGLVERANRTLLQLFRTYMVKDADWEDHLPLMLYAYRTAKHASTGASPFTLMFGREAKTIPALPTVPDQWNYSSEHWHNSLTRKMQQLYTFAKEHLTLEAQRQKEQYDRAARAPPTLLGGTPVWIWYPRRGKFQPQWQGGWTISKYLSPTTVQVRRDDGQNKVIHVNRVRERQTRHIQPEPIDISHTEEDITQIDHSENKDQRETPSLKRNPPRTRRPPKKYEDFICARTRVFYAKRGRV</sequence>
<feature type="compositionally biased region" description="Low complexity" evidence="9">
    <location>
        <begin position="566"/>
        <end position="576"/>
    </location>
</feature>
<dbReference type="PANTHER" id="PTHR37984:SF5">
    <property type="entry name" value="PROTEIN NYNRIN-LIKE"/>
    <property type="match status" value="1"/>
</dbReference>
<dbReference type="Pfam" id="PF00078">
    <property type="entry name" value="RVT_1"/>
    <property type="match status" value="1"/>
</dbReference>
<dbReference type="CDD" id="cd01647">
    <property type="entry name" value="RT_LTR"/>
    <property type="match status" value="1"/>
</dbReference>
<evidence type="ECO:0000259" key="11">
    <source>
        <dbReference type="PROSITE" id="PS50994"/>
    </source>
</evidence>
<keyword evidence="8" id="KW-0175">Coiled coil</keyword>
<dbReference type="GO" id="GO:0003676">
    <property type="term" value="F:nucleic acid binding"/>
    <property type="evidence" value="ECO:0007669"/>
    <property type="project" value="InterPro"/>
</dbReference>
<dbReference type="Gene3D" id="3.10.10.10">
    <property type="entry name" value="HIV Type 1 Reverse Transcriptase, subunit A, domain 1"/>
    <property type="match status" value="1"/>
</dbReference>
<evidence type="ECO:0000256" key="7">
    <source>
        <dbReference type="ARBA" id="ARBA00022918"/>
    </source>
</evidence>
<dbReference type="EC" id="2.7.7.49" evidence="1"/>
<feature type="domain" description="Integrase catalytic" evidence="11">
    <location>
        <begin position="1341"/>
        <end position="1503"/>
    </location>
</feature>
<dbReference type="InterPro" id="IPR001584">
    <property type="entry name" value="Integrase_cat-core"/>
</dbReference>
<evidence type="ECO:0000256" key="1">
    <source>
        <dbReference type="ARBA" id="ARBA00012493"/>
    </source>
</evidence>
<feature type="region of interest" description="Disordered" evidence="9">
    <location>
        <begin position="1624"/>
        <end position="1669"/>
    </location>
</feature>
<evidence type="ECO:0000256" key="4">
    <source>
        <dbReference type="ARBA" id="ARBA00022722"/>
    </source>
</evidence>
<evidence type="ECO:0000256" key="2">
    <source>
        <dbReference type="ARBA" id="ARBA00022679"/>
    </source>
</evidence>
<gene>
    <name evidence="12" type="primary">TY3B-G</name>
    <name evidence="12" type="ORF">T07_13224</name>
</gene>
<dbReference type="InterPro" id="IPR050951">
    <property type="entry name" value="Retrovirus_Pol_polyprotein"/>
</dbReference>
<accession>A0A0V0RJH5</accession>
<dbReference type="Pfam" id="PF00665">
    <property type="entry name" value="rve"/>
    <property type="match status" value="1"/>
</dbReference>
<dbReference type="GO" id="GO:0042575">
    <property type="term" value="C:DNA polymerase complex"/>
    <property type="evidence" value="ECO:0007669"/>
    <property type="project" value="UniProtKB-ARBA"/>
</dbReference>
<dbReference type="Gene3D" id="2.40.70.10">
    <property type="entry name" value="Acid Proteases"/>
    <property type="match status" value="1"/>
</dbReference>
<dbReference type="EMBL" id="JYDL01000154">
    <property type="protein sequence ID" value="KRX14657.1"/>
    <property type="molecule type" value="Genomic_DNA"/>
</dbReference>
<dbReference type="InterPro" id="IPR000477">
    <property type="entry name" value="RT_dom"/>
</dbReference>
<keyword evidence="13" id="KW-1185">Reference proteome</keyword>
<dbReference type="InterPro" id="IPR036397">
    <property type="entry name" value="RNaseH_sf"/>
</dbReference>
<dbReference type="PANTHER" id="PTHR37984">
    <property type="entry name" value="PROTEIN CBG26694"/>
    <property type="match status" value="1"/>
</dbReference>
<protein>
    <recommendedName>
        <fullName evidence="1">RNA-directed DNA polymerase</fullName>
        <ecNumber evidence="1">2.7.7.49</ecNumber>
    </recommendedName>
</protein>
<dbReference type="InterPro" id="IPR041588">
    <property type="entry name" value="Integrase_H2C2"/>
</dbReference>
<dbReference type="GO" id="GO:0016787">
    <property type="term" value="F:hydrolase activity"/>
    <property type="evidence" value="ECO:0007669"/>
    <property type="project" value="UniProtKB-KW"/>
</dbReference>
<dbReference type="InterPro" id="IPR021109">
    <property type="entry name" value="Peptidase_aspartic_dom_sf"/>
</dbReference>
<proteinExistence type="predicted"/>
<evidence type="ECO:0000256" key="6">
    <source>
        <dbReference type="ARBA" id="ARBA00022801"/>
    </source>
</evidence>
<keyword evidence="6" id="KW-0378">Hydrolase</keyword>
<keyword evidence="4" id="KW-0540">Nuclease</keyword>
<dbReference type="GO" id="GO:0003964">
    <property type="term" value="F:RNA-directed DNA polymerase activity"/>
    <property type="evidence" value="ECO:0007669"/>
    <property type="project" value="UniProtKB-KW"/>
</dbReference>
<keyword evidence="5" id="KW-0255">Endonuclease</keyword>
<evidence type="ECO:0000313" key="12">
    <source>
        <dbReference type="EMBL" id="KRX14657.1"/>
    </source>
</evidence>
<name>A0A0V0RJH5_9BILA</name>
<dbReference type="Pfam" id="PF17921">
    <property type="entry name" value="Integrase_H2C2"/>
    <property type="match status" value="1"/>
</dbReference>
<dbReference type="FunFam" id="1.10.340.70:FF:000001">
    <property type="entry name" value="Retrovirus-related Pol polyprotein from transposon gypsy-like Protein"/>
    <property type="match status" value="1"/>
</dbReference>
<dbReference type="SUPFAM" id="SSF56672">
    <property type="entry name" value="DNA/RNA polymerases"/>
    <property type="match status" value="1"/>
</dbReference>
<dbReference type="Gene3D" id="3.30.420.10">
    <property type="entry name" value="Ribonuclease H-like superfamily/Ribonuclease H"/>
    <property type="match status" value="1"/>
</dbReference>
<reference evidence="12 13" key="1">
    <citation type="submission" date="2015-01" db="EMBL/GenBank/DDBJ databases">
        <title>Evolution of Trichinella species and genotypes.</title>
        <authorList>
            <person name="Korhonen P.K."/>
            <person name="Edoardo P."/>
            <person name="Giuseppe L.R."/>
            <person name="Gasser R.B."/>
        </authorList>
    </citation>
    <scope>NUCLEOTIDE SEQUENCE [LARGE SCALE GENOMIC DNA]</scope>
    <source>
        <strain evidence="12">ISS37</strain>
    </source>
</reference>
<dbReference type="STRING" id="6336.A0A0V0RJH5"/>
<feature type="coiled-coil region" evidence="8">
    <location>
        <begin position="489"/>
        <end position="516"/>
    </location>
</feature>
<dbReference type="InterPro" id="IPR043128">
    <property type="entry name" value="Rev_trsase/Diguanyl_cyclase"/>
</dbReference>
<evidence type="ECO:0000313" key="13">
    <source>
        <dbReference type="Proteomes" id="UP000054630"/>
    </source>
</evidence>
<dbReference type="Pfam" id="PF17917">
    <property type="entry name" value="RT_RNaseH"/>
    <property type="match status" value="1"/>
</dbReference>
<dbReference type="InterPro" id="IPR012337">
    <property type="entry name" value="RNaseH-like_sf"/>
</dbReference>
<dbReference type="Gene3D" id="1.10.340.70">
    <property type="match status" value="1"/>
</dbReference>
<dbReference type="GO" id="GO:0015074">
    <property type="term" value="P:DNA integration"/>
    <property type="evidence" value="ECO:0007669"/>
    <property type="project" value="InterPro"/>
</dbReference>
<keyword evidence="3" id="KW-0548">Nucleotidyltransferase</keyword>
<dbReference type="Gene3D" id="3.30.70.270">
    <property type="match status" value="2"/>
</dbReference>
<dbReference type="InterPro" id="IPR043502">
    <property type="entry name" value="DNA/RNA_pol_sf"/>
</dbReference>
<dbReference type="PROSITE" id="PS50878">
    <property type="entry name" value="RT_POL"/>
    <property type="match status" value="1"/>
</dbReference>
<dbReference type="CDD" id="cd00303">
    <property type="entry name" value="retropepsin_like"/>
    <property type="match status" value="1"/>
</dbReference>
<organism evidence="12 13">
    <name type="scientific">Trichinella nelsoni</name>
    <dbReference type="NCBI Taxonomy" id="6336"/>
    <lineage>
        <taxon>Eukaryota</taxon>
        <taxon>Metazoa</taxon>
        <taxon>Ecdysozoa</taxon>
        <taxon>Nematoda</taxon>
        <taxon>Enoplea</taxon>
        <taxon>Dorylaimia</taxon>
        <taxon>Trichinellida</taxon>
        <taxon>Trichinellidae</taxon>
        <taxon>Trichinella</taxon>
    </lineage>
</organism>
<dbReference type="SUPFAM" id="SSF50630">
    <property type="entry name" value="Acid proteases"/>
    <property type="match status" value="1"/>
</dbReference>
<feature type="region of interest" description="Disordered" evidence="9">
    <location>
        <begin position="546"/>
        <end position="577"/>
    </location>
</feature>
<dbReference type="InterPro" id="IPR041373">
    <property type="entry name" value="RT_RNaseH"/>
</dbReference>
<dbReference type="CDD" id="cd09274">
    <property type="entry name" value="RNase_HI_RT_Ty3"/>
    <property type="match status" value="1"/>
</dbReference>
<evidence type="ECO:0000256" key="8">
    <source>
        <dbReference type="SAM" id="Coils"/>
    </source>
</evidence>
<feature type="compositionally biased region" description="Basic and acidic residues" evidence="9">
    <location>
        <begin position="1624"/>
        <end position="1654"/>
    </location>
</feature>
<evidence type="ECO:0000256" key="9">
    <source>
        <dbReference type="SAM" id="MobiDB-lite"/>
    </source>
</evidence>
<keyword evidence="7" id="KW-0695">RNA-directed DNA polymerase</keyword>
<dbReference type="SUPFAM" id="SSF53098">
    <property type="entry name" value="Ribonuclease H-like"/>
    <property type="match status" value="1"/>
</dbReference>
<dbReference type="OrthoDB" id="6764494at2759"/>
<evidence type="ECO:0000256" key="3">
    <source>
        <dbReference type="ARBA" id="ARBA00022695"/>
    </source>
</evidence>
<dbReference type="Proteomes" id="UP000054630">
    <property type="component" value="Unassembled WGS sequence"/>
</dbReference>